<gene>
    <name evidence="1" type="ORF">BTO32_07370</name>
</gene>
<keyword evidence="2" id="KW-1185">Reference proteome</keyword>
<evidence type="ECO:0000313" key="1">
    <source>
        <dbReference type="EMBL" id="ONF44099.1"/>
    </source>
</evidence>
<reference evidence="1 2" key="1">
    <citation type="submission" date="2016-12" db="EMBL/GenBank/DDBJ databases">
        <title>Marinobacter lutaoensis whole genome sequencing.</title>
        <authorList>
            <person name="Verma A."/>
            <person name="Krishnamurthi S."/>
        </authorList>
    </citation>
    <scope>NUCLEOTIDE SEQUENCE [LARGE SCALE GENOMIC DNA]</scope>
    <source>
        <strain evidence="1 2">T5054</strain>
    </source>
</reference>
<dbReference type="AlphaFoldDB" id="A0A1V2DUC7"/>
<accession>A0A1V2DUC7</accession>
<name>A0A1V2DUC7_9GAMM</name>
<protein>
    <recommendedName>
        <fullName evidence="3">DUF1826 domain-containing protein</fullName>
    </recommendedName>
</protein>
<dbReference type="EMBL" id="MSCW01000005">
    <property type="protein sequence ID" value="ONF44099.1"/>
    <property type="molecule type" value="Genomic_DNA"/>
</dbReference>
<dbReference type="Proteomes" id="UP000189339">
    <property type="component" value="Unassembled WGS sequence"/>
</dbReference>
<organism evidence="1 2">
    <name type="scientific">Marinobacter lutaoensis</name>
    <dbReference type="NCBI Taxonomy" id="135739"/>
    <lineage>
        <taxon>Bacteria</taxon>
        <taxon>Pseudomonadati</taxon>
        <taxon>Pseudomonadota</taxon>
        <taxon>Gammaproteobacteria</taxon>
        <taxon>Pseudomonadales</taxon>
        <taxon>Marinobacteraceae</taxon>
        <taxon>Marinobacter</taxon>
    </lineage>
</organism>
<evidence type="ECO:0008006" key="3">
    <source>
        <dbReference type="Google" id="ProtNLM"/>
    </source>
</evidence>
<dbReference type="InterPro" id="IPR014955">
    <property type="entry name" value="DUF1826"/>
</dbReference>
<proteinExistence type="predicted"/>
<evidence type="ECO:0000313" key="2">
    <source>
        <dbReference type="Proteomes" id="UP000189339"/>
    </source>
</evidence>
<dbReference type="Pfam" id="PF08856">
    <property type="entry name" value="DUF1826"/>
    <property type="match status" value="1"/>
</dbReference>
<comment type="caution">
    <text evidence="1">The sequence shown here is derived from an EMBL/GenBank/DDBJ whole genome shotgun (WGS) entry which is preliminary data.</text>
</comment>
<dbReference type="STRING" id="135739.BTO32_07370"/>
<sequence>MQQVTKPPVTVEGSHAETLTRIFQDEVNLAVWRRPENPHWRPFTQALIEQAGHFERFASVVPGEAVDGLLPDWARELAGADLWLDDVNQLVEMFCCLFEPQAVGVRLHVVDRPLCPRFHTDRVPVRLLCTYSGPGTEWLPEHRVRRSGSGGPLPEQVVDASDIQHIPAGAVALLKGEAWIGNEGRGIVHRSPCLNPEPRLMVGLDWLSD</sequence>